<comment type="catalytic activity">
    <reaction evidence="5 6">
        <text>alpha-maltose 1-phosphate + [(1-&gt;4)-alpha-D-glucosyl](n) = [(1-&gt;4)-alpha-D-glucosyl](n+2) + phosphate</text>
        <dbReference type="Rhea" id="RHEA:42692"/>
        <dbReference type="Rhea" id="RHEA-COMP:9584"/>
        <dbReference type="Rhea" id="RHEA-COMP:10183"/>
        <dbReference type="ChEBI" id="CHEBI:15444"/>
        <dbReference type="ChEBI" id="CHEBI:43474"/>
        <dbReference type="ChEBI" id="CHEBI:63576"/>
        <dbReference type="EC" id="2.4.99.16"/>
    </reaction>
</comment>
<feature type="active site" description="Proton donor" evidence="6">
    <location>
        <position position="414"/>
    </location>
</feature>
<protein>
    <recommendedName>
        <fullName evidence="6">Alpha-1,4-glucan:maltose-1-phosphate maltosyltransferase</fullName>
        <shortName evidence="6">GMPMT</shortName>
        <ecNumber evidence="6">2.4.99.16</ecNumber>
    </recommendedName>
    <alternativeName>
        <fullName evidence="6">(1-&gt;4)-alpha-D-glucan:maltose-1-phosphate alpha-D-maltosyltransferase</fullName>
    </alternativeName>
</protein>
<feature type="binding site" evidence="6">
    <location>
        <position position="349"/>
    </location>
    <ligand>
        <name>alpha-maltose 1-phosphate</name>
        <dbReference type="ChEBI" id="CHEBI:63576"/>
    </ligand>
</feature>
<dbReference type="EMBL" id="JBHULT010000010">
    <property type="protein sequence ID" value="MFD2518726.1"/>
    <property type="molecule type" value="Genomic_DNA"/>
</dbReference>
<dbReference type="Gene3D" id="1.20.58.80">
    <property type="entry name" value="Phosphotransferase system, lactose/cellobiose-type IIA subunit"/>
    <property type="match status" value="1"/>
</dbReference>
<evidence type="ECO:0000256" key="4">
    <source>
        <dbReference type="ARBA" id="ARBA00023277"/>
    </source>
</evidence>
<feature type="binding site" evidence="6">
    <location>
        <begin position="526"/>
        <end position="527"/>
    </location>
    <ligand>
        <name>alpha-maltose 1-phosphate</name>
        <dbReference type="ChEBI" id="CHEBI:63576"/>
    </ligand>
</feature>
<evidence type="ECO:0000256" key="1">
    <source>
        <dbReference type="ARBA" id="ARBA00011738"/>
    </source>
</evidence>
<keyword evidence="3 6" id="KW-0808">Transferase</keyword>
<organism evidence="8 9">
    <name type="scientific">Salinimicrobium flavum</name>
    <dbReference type="NCBI Taxonomy" id="1737065"/>
    <lineage>
        <taxon>Bacteria</taxon>
        <taxon>Pseudomonadati</taxon>
        <taxon>Bacteroidota</taxon>
        <taxon>Flavobacteriia</taxon>
        <taxon>Flavobacteriales</taxon>
        <taxon>Flavobacteriaceae</taxon>
        <taxon>Salinimicrobium</taxon>
    </lineage>
</organism>
<comment type="subunit">
    <text evidence="1 6">Homodimer.</text>
</comment>
<feature type="domain" description="Glycosyl hydrolase family 13 catalytic" evidence="7">
    <location>
        <begin position="202"/>
        <end position="551"/>
    </location>
</feature>
<dbReference type="SMART" id="SM00642">
    <property type="entry name" value="Aamy"/>
    <property type="match status" value="1"/>
</dbReference>
<dbReference type="CDD" id="cd11344">
    <property type="entry name" value="AmyAc_GlgE_like"/>
    <property type="match status" value="1"/>
</dbReference>
<feature type="site" description="Transition state stabilizer" evidence="6">
    <location>
        <position position="472"/>
    </location>
</feature>
<dbReference type="Pfam" id="PF11896">
    <property type="entry name" value="GlgE_dom_N_S"/>
    <property type="match status" value="1"/>
</dbReference>
<gene>
    <name evidence="6" type="primary">glgE</name>
    <name evidence="8" type="ORF">ACFSTG_12525</name>
</gene>
<evidence type="ECO:0000256" key="5">
    <source>
        <dbReference type="ARBA" id="ARBA00048735"/>
    </source>
</evidence>
<name>A0ABW5IYE5_9FLAO</name>
<evidence type="ECO:0000256" key="2">
    <source>
        <dbReference type="ARBA" id="ARBA00022676"/>
    </source>
</evidence>
<dbReference type="InterPro" id="IPR006047">
    <property type="entry name" value="GH13_cat_dom"/>
</dbReference>
<dbReference type="SUPFAM" id="SSF51445">
    <property type="entry name" value="(Trans)glycosidases"/>
    <property type="match status" value="1"/>
</dbReference>
<dbReference type="Pfam" id="PF00128">
    <property type="entry name" value="Alpha-amylase"/>
    <property type="match status" value="1"/>
</dbReference>
<evidence type="ECO:0000259" key="7">
    <source>
        <dbReference type="SMART" id="SM00642"/>
    </source>
</evidence>
<reference evidence="9" key="1">
    <citation type="journal article" date="2019" name="Int. J. Syst. Evol. Microbiol.">
        <title>The Global Catalogue of Microorganisms (GCM) 10K type strain sequencing project: providing services to taxonomists for standard genome sequencing and annotation.</title>
        <authorList>
            <consortium name="The Broad Institute Genomics Platform"/>
            <consortium name="The Broad Institute Genome Sequencing Center for Infectious Disease"/>
            <person name="Wu L."/>
            <person name="Ma J."/>
        </authorList>
    </citation>
    <scope>NUCLEOTIDE SEQUENCE [LARGE SCALE GENOMIC DNA]</scope>
    <source>
        <strain evidence="9">KCTC 42585</strain>
    </source>
</reference>
<evidence type="ECO:0000256" key="3">
    <source>
        <dbReference type="ARBA" id="ARBA00022679"/>
    </source>
</evidence>
<comment type="caution">
    <text evidence="8">The sequence shown here is derived from an EMBL/GenBank/DDBJ whole genome shotgun (WGS) entry which is preliminary data.</text>
</comment>
<dbReference type="EC" id="2.4.99.16" evidence="6"/>
<keyword evidence="9" id="KW-1185">Reference proteome</keyword>
<evidence type="ECO:0000313" key="9">
    <source>
        <dbReference type="Proteomes" id="UP001597468"/>
    </source>
</evidence>
<sequence length="659" mass="77151">MKLEGHKRVSIRNVKPEIDCGKYPVKRIIDEEVEVHADIFGDGHDKVDAVLLYRERKKTRGRDKKWQELPMEFKGNDHWTATFKIDSTGDYEYTIESWVDHYTTWQDGLRKKAAAQQNLRTELLIGAELMEEAVPRALASNKKKLEHWISLLRDDDKESQAISDALSDSASRVMYETRDRAKAFPYEKILPLRVERKKTLFSAWYEFFPRSASPEKGRHGTFKDCENVLPEVADMGFDVVYFPPIHPIGRSHRKGLNNAVDAEEGDPGSPWAIGAKEGGHKAIHPELGSMEDFKSLVKKAKALDIEIALDFAIQCSPDHPYVKEHPQWFRWRPDGTVQYAENPPKKYQDVLPVNFETEDWENLWKELKSIVEFWIDKGVTIFRVDNPHTKTFNFWEWMIREINDKYDGIIFLAEAFTRPRVMEELAKIGFNQSYTYFTWRNTKEEFTEYLTQLTKTEVREYYRPNFWPNTPDILPISLENKHDPSFLIRLILAGTMSSNYGIYGPVFEFGLNEAYPGKEEYIHSEKYQIYHWDWSRNTKVKEVISILNRIRKENPALQTTWNIEFCATDNDQLIAYSKIDQDHENKLLIVVNLDPNHNQAGWVQVPLELLKIEPEHSYSVTDLLTGASYIWQNEWNYIELHPQAIPAHIFKVDTKNQPR</sequence>
<dbReference type="InterPro" id="IPR021828">
    <property type="entry name" value="GlgE_dom_N/S"/>
</dbReference>
<dbReference type="Gene3D" id="2.60.40.1180">
    <property type="entry name" value="Golgi alpha-mannosidase II"/>
    <property type="match status" value="1"/>
</dbReference>
<evidence type="ECO:0000313" key="8">
    <source>
        <dbReference type="EMBL" id="MFD2518726.1"/>
    </source>
</evidence>
<dbReference type="RefSeq" id="WP_380753359.1">
    <property type="nucleotide sequence ID" value="NZ_JBHULT010000010.1"/>
</dbReference>
<dbReference type="Gene3D" id="2.60.40.10">
    <property type="entry name" value="Immunoglobulins"/>
    <property type="match status" value="1"/>
</dbReference>
<comment type="similarity">
    <text evidence="6">Belongs to the glycosyl hydrolase 13 family. GlgE subfamily.</text>
</comment>
<dbReference type="HAMAP" id="MF_02124">
    <property type="entry name" value="GlgE"/>
    <property type="match status" value="1"/>
</dbReference>
<dbReference type="InterPro" id="IPR013783">
    <property type="entry name" value="Ig-like_fold"/>
</dbReference>
<dbReference type="PANTHER" id="PTHR47786:SF2">
    <property type="entry name" value="GLYCOSYL HYDROLASE FAMILY 13 CATALYTIC DOMAIN-CONTAINING PROTEIN"/>
    <property type="match status" value="1"/>
</dbReference>
<feature type="binding site" evidence="6">
    <location>
        <position position="314"/>
    </location>
    <ligand>
        <name>alpha-maltose 1-phosphate</name>
        <dbReference type="ChEBI" id="CHEBI:63576"/>
    </ligand>
</feature>
<dbReference type="GO" id="GO:0016757">
    <property type="term" value="F:glycosyltransferase activity"/>
    <property type="evidence" value="ECO:0007669"/>
    <property type="project" value="UniProtKB-KW"/>
</dbReference>
<proteinExistence type="inferred from homology"/>
<feature type="binding site" evidence="6">
    <location>
        <position position="386"/>
    </location>
    <ligand>
        <name>alpha-maltose 1-phosphate</name>
        <dbReference type="ChEBI" id="CHEBI:63576"/>
    </ligand>
</feature>
<evidence type="ECO:0000256" key="6">
    <source>
        <dbReference type="HAMAP-Rule" id="MF_02124"/>
    </source>
</evidence>
<dbReference type="PANTHER" id="PTHR47786">
    <property type="entry name" value="ALPHA-1,4-GLUCAN:MALTOSE-1-PHOSPHATE MALTOSYLTRANSFERASE"/>
    <property type="match status" value="1"/>
</dbReference>
<feature type="active site" description="Nucleophile" evidence="6">
    <location>
        <position position="385"/>
    </location>
</feature>
<dbReference type="Gene3D" id="3.20.20.80">
    <property type="entry name" value="Glycosidases"/>
    <property type="match status" value="1"/>
</dbReference>
<accession>A0ABW5IYE5</accession>
<dbReference type="Pfam" id="PF21702">
    <property type="entry name" value="GLGE_C"/>
    <property type="match status" value="1"/>
</dbReference>
<dbReference type="Proteomes" id="UP001597468">
    <property type="component" value="Unassembled WGS sequence"/>
</dbReference>
<comment type="function">
    <text evidence="6">Maltosyltransferase that uses maltose 1-phosphate (M1P) as the sugar donor to elongate linear or branched alpha-(1-&gt;4)-glucans. Is involved in a branched alpha-glucan biosynthetic pathway from trehalose, together with TreS, Mak and GlgB.</text>
</comment>
<dbReference type="InterPro" id="IPR049171">
    <property type="entry name" value="GLGE_C"/>
</dbReference>
<dbReference type="SUPFAM" id="SSF51011">
    <property type="entry name" value="Glycosyl hydrolase domain"/>
    <property type="match status" value="1"/>
</dbReference>
<feature type="binding site" evidence="6">
    <location>
        <position position="254"/>
    </location>
    <ligand>
        <name>alpha-maltose 1-phosphate</name>
        <dbReference type="ChEBI" id="CHEBI:63576"/>
    </ligand>
</feature>
<keyword evidence="2 6" id="KW-0328">Glycosyltransferase</keyword>
<dbReference type="InterPro" id="IPR017853">
    <property type="entry name" value="GH"/>
</dbReference>
<keyword evidence="4 6" id="KW-0119">Carbohydrate metabolism</keyword>
<dbReference type="InterPro" id="IPR026585">
    <property type="entry name" value="GlgE"/>
</dbReference>
<dbReference type="InterPro" id="IPR013780">
    <property type="entry name" value="Glyco_hydro_b"/>
</dbReference>